<protein>
    <submittedName>
        <fullName evidence="1">Uncharacterized protein</fullName>
    </submittedName>
</protein>
<sequence length="270" mass="30370">MMNPPETDSDSPLRLTRLVALAAGQDDVKTDVQANHDNNQWWPTWITDYRMRMLVAGWSTRISYNMIGTYAGVVTQSARIGFDTLTRMPDAEVAALIQPLGLPAARIGYLRSLTAFLDSRDRDYLLEADATTVIANFANEVAHASYKVAQCSLLYARGYHCGIIPVDSGMISRLAPALGLSLSSGAIAHEQMRLYLETHADTHGDYYTRLRYEQRAVAFPARATPSWWLHLVLIYFKRRYLNQPHPRVCQQRPFCDQVMDCAHSPAMAMA</sequence>
<dbReference type="AlphaFoldDB" id="A0A931G7Y5"/>
<dbReference type="EMBL" id="JADQTO010000043">
    <property type="protein sequence ID" value="MBG0568724.1"/>
    <property type="molecule type" value="Genomic_DNA"/>
</dbReference>
<dbReference type="Proteomes" id="UP000598146">
    <property type="component" value="Unassembled WGS sequence"/>
</dbReference>
<name>A0A931G7Y5_9ACTN</name>
<organism evidence="1 2">
    <name type="scientific">Actinoplanes aureus</name>
    <dbReference type="NCBI Taxonomy" id="2792083"/>
    <lineage>
        <taxon>Bacteria</taxon>
        <taxon>Bacillati</taxon>
        <taxon>Actinomycetota</taxon>
        <taxon>Actinomycetes</taxon>
        <taxon>Micromonosporales</taxon>
        <taxon>Micromonosporaceae</taxon>
        <taxon>Actinoplanes</taxon>
    </lineage>
</organism>
<keyword evidence="2" id="KW-1185">Reference proteome</keyword>
<evidence type="ECO:0000313" key="2">
    <source>
        <dbReference type="Proteomes" id="UP000598146"/>
    </source>
</evidence>
<accession>A0A931G7Y5</accession>
<comment type="caution">
    <text evidence="1">The sequence shown here is derived from an EMBL/GenBank/DDBJ whole genome shotgun (WGS) entry which is preliminary data.</text>
</comment>
<reference evidence="1" key="1">
    <citation type="submission" date="2020-11" db="EMBL/GenBank/DDBJ databases">
        <title>Isolation and identification of active actinomycetes.</title>
        <authorList>
            <person name="Sun X."/>
        </authorList>
    </citation>
    <scope>NUCLEOTIDE SEQUENCE</scope>
    <source>
        <strain evidence="1">NEAU-A11</strain>
    </source>
</reference>
<proteinExistence type="predicted"/>
<gene>
    <name evidence="1" type="ORF">I4J89_45645</name>
</gene>
<evidence type="ECO:0000313" key="1">
    <source>
        <dbReference type="EMBL" id="MBG0568724.1"/>
    </source>
</evidence>